<accession>L7LZ00</accession>
<proteinExistence type="evidence at transcript level"/>
<reference evidence="1" key="2">
    <citation type="journal article" date="2015" name="J. Proteomics">
        <title>Sexual differences in the sialomes of the zebra tick, Rhipicephalus pulchellus.</title>
        <authorList>
            <person name="Tan A.W."/>
            <person name="Francischetti I.M."/>
            <person name="Slovak M."/>
            <person name="Kini R.M."/>
            <person name="Ribeiro J.M."/>
        </authorList>
    </citation>
    <scope>NUCLEOTIDE SEQUENCE</scope>
    <source>
        <tissue evidence="1">Salivary gland</tissue>
    </source>
</reference>
<protein>
    <submittedName>
        <fullName evidence="1">Uncharacterized protein</fullName>
    </submittedName>
</protein>
<reference evidence="1" key="1">
    <citation type="submission" date="2012-11" db="EMBL/GenBank/DDBJ databases">
        <authorList>
            <person name="Lucero-Rivera Y.E."/>
            <person name="Tovar-Ramirez D."/>
        </authorList>
    </citation>
    <scope>NUCLEOTIDE SEQUENCE</scope>
    <source>
        <tissue evidence="1">Salivary gland</tissue>
    </source>
</reference>
<evidence type="ECO:0000313" key="1">
    <source>
        <dbReference type="EMBL" id="JAA56064.1"/>
    </source>
</evidence>
<organism evidence="1">
    <name type="scientific">Rhipicephalus pulchellus</name>
    <name type="common">Yellow backed tick</name>
    <name type="synonym">Dermacentor pulchellus</name>
    <dbReference type="NCBI Taxonomy" id="72859"/>
    <lineage>
        <taxon>Eukaryota</taxon>
        <taxon>Metazoa</taxon>
        <taxon>Ecdysozoa</taxon>
        <taxon>Arthropoda</taxon>
        <taxon>Chelicerata</taxon>
        <taxon>Arachnida</taxon>
        <taxon>Acari</taxon>
        <taxon>Parasitiformes</taxon>
        <taxon>Ixodida</taxon>
        <taxon>Ixodoidea</taxon>
        <taxon>Ixodidae</taxon>
        <taxon>Rhipicephalinae</taxon>
        <taxon>Rhipicephalus</taxon>
        <taxon>Rhipicephalus</taxon>
    </lineage>
</organism>
<name>L7LZ00_RHIPC</name>
<dbReference type="EMBL" id="GACK01008970">
    <property type="protein sequence ID" value="JAA56064.1"/>
    <property type="molecule type" value="mRNA"/>
</dbReference>
<dbReference type="AlphaFoldDB" id="L7LZ00"/>
<sequence length="67" mass="7395">MLLAKYKSEKCLARKVADLGLCFASVQPLPLLYMLIDGHTCSQCYNELVLPSVGQRAVCCSVLVPRH</sequence>